<evidence type="ECO:0000256" key="1">
    <source>
        <dbReference type="ARBA" id="ARBA00004218"/>
    </source>
</evidence>
<comment type="function">
    <text evidence="5">Assembles a suppression complex (suppresome) by tethering SIRT1 and MDM2 to regulate composite modifications of p53/TP53. Confers both deacetylation-mediated functional inactivation, by SIRT1, and ubiquitination-dependent degradation, by MDM2, of p53/TP53, promoting a proliferative and cell survival behaviors. May play a role in the regulation of spermatogenesis.</text>
</comment>
<dbReference type="Gene3D" id="2.20.110.10">
    <property type="entry name" value="Histone H3 K4-specific methyltransferase SET7/9 N-terminal domain"/>
    <property type="match status" value="1"/>
</dbReference>
<dbReference type="GO" id="GO:0007018">
    <property type="term" value="P:microtubule-based movement"/>
    <property type="evidence" value="ECO:0007669"/>
    <property type="project" value="InterPro"/>
</dbReference>
<dbReference type="GO" id="GO:0001669">
    <property type="term" value="C:acrosomal vesicle"/>
    <property type="evidence" value="ECO:0007669"/>
    <property type="project" value="UniProtKB-SubCell"/>
</dbReference>
<dbReference type="PANTHER" id="PTHR46511">
    <property type="entry name" value="MORN REPEAT-CONTAINING PROTEIN 3"/>
    <property type="match status" value="1"/>
</dbReference>
<dbReference type="SMART" id="SM00129">
    <property type="entry name" value="KISc"/>
    <property type="match status" value="1"/>
</dbReference>
<keyword evidence="2" id="KW-0677">Repeat</keyword>
<dbReference type="GO" id="GO:0008017">
    <property type="term" value="F:microtubule binding"/>
    <property type="evidence" value="ECO:0007669"/>
    <property type="project" value="InterPro"/>
</dbReference>
<dbReference type="InterPro" id="IPR052472">
    <property type="entry name" value="MORN3"/>
</dbReference>
<dbReference type="GO" id="GO:0003777">
    <property type="term" value="F:microtubule motor activity"/>
    <property type="evidence" value="ECO:0007669"/>
    <property type="project" value="InterPro"/>
</dbReference>
<comment type="similarity">
    <text evidence="6">Belongs to the TRAFAC class myosin-kinesin ATPase superfamily. Kinesin family.</text>
</comment>
<keyword evidence="3" id="KW-0968">Cytoplasmic vesicle</keyword>
<feature type="binding site" evidence="6">
    <location>
        <begin position="89"/>
        <end position="96"/>
    </location>
    <ligand>
        <name>ATP</name>
        <dbReference type="ChEBI" id="CHEBI:30616"/>
    </ligand>
</feature>
<dbReference type="Pfam" id="PF02493">
    <property type="entry name" value="MORN"/>
    <property type="match status" value="6"/>
</dbReference>
<feature type="domain" description="Kinesin motor" evidence="8">
    <location>
        <begin position="8"/>
        <end position="359"/>
    </location>
</feature>
<sequence>MAAADFDHVKVAIRCKPLSEEEKRRVQVIIKTDGDKLIAFYPESKEGLLYNYDYFFPEETTQLDVFRVVGHEMVELCISGHNSCCIGYGASAAGKTHTLFGSDQEHGLIQMATKELFQRIDSHPSNISYDVIFTYWEMNNNEVRDALNIENTANLPIRKDAKKNMFIGGLSEVRVSCWEELDEWIMRGNITRIKLSEQRSARWHGFLKLHLTRYDSNDPDHVVTSTMMFGHLKGADRIGQKGASGDVLKHGSSINKSISLLGGCMLHVVEMRRRKLNEALVEADKDGSLDEATTQKKLQKVQKDLVKESKSLFAESKLTQVLTEPLSGACGTIILSTVSTTDYHETTDILENLQNAQQITVSLSRNVHTTEAGYIHKELKKFSGTVPVNTLAPGCPLTELEEQVRKLEDKYGHMVVGRERPDTPPVERPPPRPPVLPKGPKWKQSDVLANKHGDRATVYIPTASGKNTYKGQWAGHMKEGYGEQITKVAKYCGEWKYNMRDGEGTLWIRATEKDDWNRMYKGGWRGDKRHGFGTNWYPNGDIYEGYWADGKRSGIGKLYQVNGDKIEGQWRNDQTEGWASLYLQNGDWFEGHWHNGLREGPGVWYYESRAQIYRGEWHLGVAKCGTVEDMAHKTDSSWSAFLPRNQLVDPANVLEATRKDLKEQRHRIAVAVHDPYADDLDPDEIPDEAEFTGYDEEEYQKEIEEYIEVMDGPADRRAVAAGGYH</sequence>
<evidence type="ECO:0000256" key="2">
    <source>
        <dbReference type="ARBA" id="ARBA00022737"/>
    </source>
</evidence>
<feature type="region of interest" description="Disordered" evidence="7">
    <location>
        <begin position="416"/>
        <end position="443"/>
    </location>
</feature>
<dbReference type="SMART" id="SM00698">
    <property type="entry name" value="MORN"/>
    <property type="match status" value="5"/>
</dbReference>
<dbReference type="PRINTS" id="PR00380">
    <property type="entry name" value="KINESINHEAVY"/>
</dbReference>
<feature type="compositionally biased region" description="Pro residues" evidence="7">
    <location>
        <begin position="423"/>
        <end position="437"/>
    </location>
</feature>
<dbReference type="GO" id="GO:0005524">
    <property type="term" value="F:ATP binding"/>
    <property type="evidence" value="ECO:0007669"/>
    <property type="project" value="UniProtKB-UniRule"/>
</dbReference>
<dbReference type="EMBL" id="HBGA01118991">
    <property type="protein sequence ID" value="CAD9033039.1"/>
    <property type="molecule type" value="Transcribed_RNA"/>
</dbReference>
<accession>A0A7S1J5B3</accession>
<dbReference type="InterPro" id="IPR027417">
    <property type="entry name" value="P-loop_NTPase"/>
</dbReference>
<comment type="subcellular location">
    <subcellularLocation>
        <location evidence="1">Cytoplasmic vesicle</location>
        <location evidence="1">Secretory vesicle</location>
        <location evidence="1">Acrosome</location>
    </subcellularLocation>
</comment>
<organism evidence="9">
    <name type="scientific">Eutreptiella gymnastica</name>
    <dbReference type="NCBI Taxonomy" id="73025"/>
    <lineage>
        <taxon>Eukaryota</taxon>
        <taxon>Discoba</taxon>
        <taxon>Euglenozoa</taxon>
        <taxon>Euglenida</taxon>
        <taxon>Spirocuta</taxon>
        <taxon>Euglenophyceae</taxon>
        <taxon>Eutreptiales</taxon>
        <taxon>Eutreptiaceae</taxon>
        <taxon>Eutreptiella</taxon>
    </lineage>
</organism>
<dbReference type="InterPro" id="IPR003409">
    <property type="entry name" value="MORN"/>
</dbReference>
<evidence type="ECO:0000256" key="5">
    <source>
        <dbReference type="ARBA" id="ARBA00045851"/>
    </source>
</evidence>
<evidence type="ECO:0000256" key="4">
    <source>
        <dbReference type="ARBA" id="ARBA00039854"/>
    </source>
</evidence>
<dbReference type="SUPFAM" id="SSF52540">
    <property type="entry name" value="P-loop containing nucleoside triphosphate hydrolases"/>
    <property type="match status" value="1"/>
</dbReference>
<evidence type="ECO:0000313" key="9">
    <source>
        <dbReference type="EMBL" id="CAD9033039.1"/>
    </source>
</evidence>
<evidence type="ECO:0000256" key="3">
    <source>
        <dbReference type="ARBA" id="ARBA00023329"/>
    </source>
</evidence>
<keyword evidence="6" id="KW-0067">ATP-binding</keyword>
<evidence type="ECO:0000256" key="6">
    <source>
        <dbReference type="PROSITE-ProRule" id="PRU00283"/>
    </source>
</evidence>
<gene>
    <name evidence="9" type="ORF">EGYM00392_LOCUS44183</name>
</gene>
<proteinExistence type="inferred from homology"/>
<name>A0A7S1J5B3_9EUGL</name>
<dbReference type="Pfam" id="PF00225">
    <property type="entry name" value="Kinesin"/>
    <property type="match status" value="1"/>
</dbReference>
<evidence type="ECO:0000259" key="8">
    <source>
        <dbReference type="PROSITE" id="PS50067"/>
    </source>
</evidence>
<dbReference type="Gene3D" id="3.40.850.10">
    <property type="entry name" value="Kinesin motor domain"/>
    <property type="match status" value="1"/>
</dbReference>
<reference evidence="9" key="1">
    <citation type="submission" date="2021-01" db="EMBL/GenBank/DDBJ databases">
        <authorList>
            <person name="Corre E."/>
            <person name="Pelletier E."/>
            <person name="Niang G."/>
            <person name="Scheremetjew M."/>
            <person name="Finn R."/>
            <person name="Kale V."/>
            <person name="Holt S."/>
            <person name="Cochrane G."/>
            <person name="Meng A."/>
            <person name="Brown T."/>
            <person name="Cohen L."/>
        </authorList>
    </citation>
    <scope>NUCLEOTIDE SEQUENCE</scope>
    <source>
        <strain evidence="9">NIES-381</strain>
    </source>
</reference>
<evidence type="ECO:0000256" key="7">
    <source>
        <dbReference type="SAM" id="MobiDB-lite"/>
    </source>
</evidence>
<dbReference type="InterPro" id="IPR001752">
    <property type="entry name" value="Kinesin_motor_dom"/>
</dbReference>
<dbReference type="PROSITE" id="PS50067">
    <property type="entry name" value="KINESIN_MOTOR_2"/>
    <property type="match status" value="1"/>
</dbReference>
<dbReference type="InterPro" id="IPR036961">
    <property type="entry name" value="Kinesin_motor_dom_sf"/>
</dbReference>
<dbReference type="AlphaFoldDB" id="A0A7S1J5B3"/>
<keyword evidence="6" id="KW-0505">Motor protein</keyword>
<keyword evidence="6" id="KW-0547">Nucleotide-binding</keyword>
<protein>
    <recommendedName>
        <fullName evidence="4">MORN repeat-containing protein 3</fullName>
    </recommendedName>
</protein>
<dbReference type="PANTHER" id="PTHR46511:SF1">
    <property type="entry name" value="MORN REPEAT-CONTAINING PROTEIN 3"/>
    <property type="match status" value="1"/>
</dbReference>
<dbReference type="SUPFAM" id="SSF82185">
    <property type="entry name" value="Histone H3 K4-specific methyltransferase SET7/9 N-terminal domain"/>
    <property type="match status" value="2"/>
</dbReference>